<reference evidence="14 15" key="1">
    <citation type="journal article" date="2016" name="Front. Microbiol.">
        <title>Comprehensive Phylogenetic Analysis of Bovine Non-aureus Staphylococci Species Based on Whole-Genome Sequencing.</title>
        <authorList>
            <person name="Naushad S."/>
            <person name="Barkema H.W."/>
            <person name="Luby C."/>
            <person name="Condas L.A."/>
            <person name="Nobrega D.B."/>
            <person name="Carson D.A."/>
            <person name="De Buck J."/>
        </authorList>
    </citation>
    <scope>NUCLEOTIDE SEQUENCE [LARGE SCALE GENOMIC DNA]</scope>
    <source>
        <strain evidence="14 15">SNUC 2204</strain>
    </source>
</reference>
<keyword evidence="5 10" id="KW-1003">Cell membrane</keyword>
<feature type="transmembrane region" description="Helical" evidence="10">
    <location>
        <begin position="155"/>
        <end position="174"/>
    </location>
</feature>
<dbReference type="RefSeq" id="WP_107556546.1">
    <property type="nucleotide sequence ID" value="NZ_BMDF01000005.1"/>
</dbReference>
<dbReference type="InterPro" id="IPR001516">
    <property type="entry name" value="Proton_antipo_N"/>
</dbReference>
<keyword evidence="9 10" id="KW-0472">Membrane</keyword>
<keyword evidence="4" id="KW-0050">Antiport</keyword>
<dbReference type="PANTHER" id="PTHR42829">
    <property type="entry name" value="NADH-UBIQUINONE OXIDOREDUCTASE CHAIN 5"/>
    <property type="match status" value="1"/>
</dbReference>
<evidence type="ECO:0000256" key="8">
    <source>
        <dbReference type="ARBA" id="ARBA00023065"/>
    </source>
</evidence>
<evidence type="ECO:0000256" key="5">
    <source>
        <dbReference type="ARBA" id="ARBA00022475"/>
    </source>
</evidence>
<keyword evidence="6 10" id="KW-0812">Transmembrane</keyword>
<dbReference type="InterPro" id="IPR003945">
    <property type="entry name" value="NU5C-like"/>
</dbReference>
<evidence type="ECO:0000256" key="6">
    <source>
        <dbReference type="ARBA" id="ARBA00022692"/>
    </source>
</evidence>
<dbReference type="GO" id="GO:0015990">
    <property type="term" value="P:electron transport coupled proton transport"/>
    <property type="evidence" value="ECO:0007669"/>
    <property type="project" value="TreeGrafter"/>
</dbReference>
<dbReference type="NCBIfam" id="NF006373">
    <property type="entry name" value="PRK08601.1"/>
    <property type="match status" value="1"/>
</dbReference>
<keyword evidence="7 10" id="KW-1133">Transmembrane helix</keyword>
<dbReference type="STRING" id="1167632.GCA_000286335_01972"/>
<accession>A0A2T4PWL1</accession>
<evidence type="ECO:0000256" key="9">
    <source>
        <dbReference type="ARBA" id="ARBA00023136"/>
    </source>
</evidence>
<proteinExistence type="inferred from homology"/>
<evidence type="ECO:0000256" key="3">
    <source>
        <dbReference type="ARBA" id="ARBA00022448"/>
    </source>
</evidence>
<evidence type="ECO:0000256" key="7">
    <source>
        <dbReference type="ARBA" id="ARBA00022989"/>
    </source>
</evidence>
<dbReference type="InterPro" id="IPR001750">
    <property type="entry name" value="ND/Mrp_TM"/>
</dbReference>
<dbReference type="GO" id="GO:0005886">
    <property type="term" value="C:plasma membrane"/>
    <property type="evidence" value="ECO:0007669"/>
    <property type="project" value="UniProtKB-SubCell"/>
</dbReference>
<sequence>MTYLLTLFFISIVLAVISGIVYLIPKVPTRYVHVHLVIVSIPVFIAFIGLVFMNEMIDIGFWHLDTLSWLLAFFILSIGLILQRFSVRYLDGDAQYRKYFALFTFLTTLASVAWLSNDLRLMTCLWGLTLFCLTLLIGLNAKWQITKRVARSTSVIFFVSWLALLIAMFMTYNVTGEWNQSLIFKGDNFAQFKSWQGIVIQLLLVLSVIIPAAQWPFHKWLIESVAVPTPVSAIMHAGIVNVGGVILTRFAPIFTNEWVITLLIIIATVSVLIGSGISLVHVDYKRQLVGSTIGQMGFMLIQCALGVYSAAIVHLILHGLFKATLFLRSGSAVRHFDMPSRMNESVSYIWVLLGRLLAIIIGIMFWLMAPTNSYQIISALILAWSLSVSWTQLVAFGEGKLGRIIGLVALVIVGAAYFAVHHLFHDLLYQYSIYSNETPLLAVIIMVILLLIGSGLNLWIGRNQSSKFVTIIYLWLIHIGEAKTQNIETHPHYLKNHLFKGGYKHD</sequence>
<feature type="transmembrane region" description="Helical" evidence="10">
    <location>
        <begin position="36"/>
        <end position="54"/>
    </location>
</feature>
<evidence type="ECO:0000259" key="12">
    <source>
        <dbReference type="Pfam" id="PF00361"/>
    </source>
</evidence>
<evidence type="ECO:0000256" key="11">
    <source>
        <dbReference type="RuleBase" id="RU000320"/>
    </source>
</evidence>
<dbReference type="InterPro" id="IPR046396">
    <property type="entry name" value="Transporter_DabB"/>
</dbReference>
<dbReference type="GO" id="GO:0042773">
    <property type="term" value="P:ATP synthesis coupled electron transport"/>
    <property type="evidence" value="ECO:0007669"/>
    <property type="project" value="InterPro"/>
</dbReference>
<comment type="caution">
    <text evidence="14">The sequence shown here is derived from an EMBL/GenBank/DDBJ whole genome shotgun (WGS) entry which is preliminary data.</text>
</comment>
<evidence type="ECO:0000256" key="2">
    <source>
        <dbReference type="ARBA" id="ARBA00008483"/>
    </source>
</evidence>
<name>A0A2T4PWL1_9STAP</name>
<feature type="transmembrane region" description="Helical" evidence="10">
    <location>
        <begin position="99"/>
        <end position="117"/>
    </location>
</feature>
<keyword evidence="3 10" id="KW-0813">Transport</keyword>
<dbReference type="EMBL" id="PZFK01000002">
    <property type="protein sequence ID" value="PTI30893.1"/>
    <property type="molecule type" value="Genomic_DNA"/>
</dbReference>
<dbReference type="PRINTS" id="PR01434">
    <property type="entry name" value="NADHDHGNASE5"/>
</dbReference>
<feature type="transmembrane region" description="Helical" evidence="10">
    <location>
        <begin position="299"/>
        <end position="327"/>
    </location>
</feature>
<feature type="transmembrane region" description="Helical" evidence="10">
    <location>
        <begin position="374"/>
        <end position="394"/>
    </location>
</feature>
<evidence type="ECO:0000313" key="14">
    <source>
        <dbReference type="EMBL" id="PTI30893.1"/>
    </source>
</evidence>
<organism evidence="14 15">
    <name type="scientific">Mammaliicoccus vitulinus</name>
    <dbReference type="NCBI Taxonomy" id="71237"/>
    <lineage>
        <taxon>Bacteria</taxon>
        <taxon>Bacillati</taxon>
        <taxon>Bacillota</taxon>
        <taxon>Bacilli</taxon>
        <taxon>Bacillales</taxon>
        <taxon>Staphylococcaceae</taxon>
        <taxon>Mammaliicoccus</taxon>
    </lineage>
</organism>
<dbReference type="Pfam" id="PF00662">
    <property type="entry name" value="Proton_antipo_N"/>
    <property type="match status" value="1"/>
</dbReference>
<dbReference type="AlphaFoldDB" id="A0A2T4PWL1"/>
<dbReference type="GeneID" id="64117525"/>
<gene>
    <name evidence="10" type="primary">dabB</name>
    <name evidence="14" type="ORF">BU072_01035</name>
</gene>
<comment type="subcellular location">
    <subcellularLocation>
        <location evidence="1 10">Cell membrane</location>
        <topology evidence="1 10">Multi-pass membrane protein</topology>
    </subcellularLocation>
    <subcellularLocation>
        <location evidence="11">Membrane</location>
        <topology evidence="11">Multi-pass membrane protein</topology>
    </subcellularLocation>
</comment>
<feature type="transmembrane region" description="Helical" evidence="10">
    <location>
        <begin position="401"/>
        <end position="420"/>
    </location>
</feature>
<comment type="function">
    <text evidence="10">Part of an energy-coupled inorganic carbon pump.</text>
</comment>
<feature type="domain" description="NADH-Ubiquinone oxidoreductase (complex I) chain 5 N-terminal" evidence="13">
    <location>
        <begin position="63"/>
        <end position="100"/>
    </location>
</feature>
<dbReference type="PANTHER" id="PTHR42829:SF1">
    <property type="entry name" value="INORGANIC CARBON TRANSPORTER SUBUNIT DABB-RELATED"/>
    <property type="match status" value="1"/>
</dbReference>
<evidence type="ECO:0000256" key="1">
    <source>
        <dbReference type="ARBA" id="ARBA00004651"/>
    </source>
</evidence>
<feature type="transmembrane region" description="Helical" evidence="10">
    <location>
        <begin position="66"/>
        <end position="87"/>
    </location>
</feature>
<evidence type="ECO:0000256" key="4">
    <source>
        <dbReference type="ARBA" id="ARBA00022449"/>
    </source>
</evidence>
<dbReference type="GO" id="GO:0008137">
    <property type="term" value="F:NADH dehydrogenase (ubiquinone) activity"/>
    <property type="evidence" value="ECO:0007669"/>
    <property type="project" value="InterPro"/>
</dbReference>
<comment type="similarity">
    <text evidence="10">Belongs to the inorganic carbon transporter (TC 9.A.2) DabB family.</text>
</comment>
<comment type="similarity">
    <text evidence="2">Belongs to the CPA3 antiporters (TC 2.A.63) subunit A family.</text>
</comment>
<feature type="transmembrane region" description="Helical" evidence="10">
    <location>
        <begin position="6"/>
        <end position="24"/>
    </location>
</feature>
<feature type="transmembrane region" description="Helical" evidence="10">
    <location>
        <begin position="123"/>
        <end position="143"/>
    </location>
</feature>
<dbReference type="HAMAP" id="MF_00862">
    <property type="entry name" value="DabB"/>
    <property type="match status" value="1"/>
</dbReference>
<evidence type="ECO:0000259" key="13">
    <source>
        <dbReference type="Pfam" id="PF00662"/>
    </source>
</evidence>
<dbReference type="GO" id="GO:0015297">
    <property type="term" value="F:antiporter activity"/>
    <property type="evidence" value="ECO:0007669"/>
    <property type="project" value="UniProtKB-KW"/>
</dbReference>
<feature type="transmembrane region" description="Helical" evidence="10">
    <location>
        <begin position="258"/>
        <end position="279"/>
    </location>
</feature>
<dbReference type="GO" id="GO:0003954">
    <property type="term" value="F:NADH dehydrogenase activity"/>
    <property type="evidence" value="ECO:0007669"/>
    <property type="project" value="TreeGrafter"/>
</dbReference>
<feature type="transmembrane region" description="Helical" evidence="10">
    <location>
        <begin position="348"/>
        <end position="368"/>
    </location>
</feature>
<feature type="domain" description="NADH:quinone oxidoreductase/Mrp antiporter transmembrane" evidence="12">
    <location>
        <begin position="116"/>
        <end position="397"/>
    </location>
</feature>
<protein>
    <recommendedName>
        <fullName evidence="10">Probable inorganic carbon transporter subunit DabB</fullName>
    </recommendedName>
</protein>
<dbReference type="OrthoDB" id="9807568at2"/>
<evidence type="ECO:0000313" key="15">
    <source>
        <dbReference type="Proteomes" id="UP000241209"/>
    </source>
</evidence>
<comment type="subunit">
    <text evidence="10">Forms a complex with DabA.</text>
</comment>
<evidence type="ECO:0000256" key="10">
    <source>
        <dbReference type="HAMAP-Rule" id="MF_00862"/>
    </source>
</evidence>
<feature type="transmembrane region" description="Helical" evidence="10">
    <location>
        <begin position="440"/>
        <end position="460"/>
    </location>
</feature>
<dbReference type="Pfam" id="PF00361">
    <property type="entry name" value="Proton_antipo_M"/>
    <property type="match status" value="1"/>
</dbReference>
<dbReference type="Proteomes" id="UP000241209">
    <property type="component" value="Unassembled WGS sequence"/>
</dbReference>
<keyword evidence="8" id="KW-0406">Ion transport</keyword>